<comment type="similarity">
    <text evidence="2">Belongs to the SPP2 family.</text>
</comment>
<accession>A0A9W8G663</accession>
<organism evidence="6 7">
    <name type="scientific">Coemansia spiralis</name>
    <dbReference type="NCBI Taxonomy" id="417178"/>
    <lineage>
        <taxon>Eukaryota</taxon>
        <taxon>Fungi</taxon>
        <taxon>Fungi incertae sedis</taxon>
        <taxon>Zoopagomycota</taxon>
        <taxon>Kickxellomycotina</taxon>
        <taxon>Kickxellomycetes</taxon>
        <taxon>Kickxellales</taxon>
        <taxon>Kickxellaceae</taxon>
        <taxon>Coemansia</taxon>
    </lineage>
</organism>
<protein>
    <recommendedName>
        <fullName evidence="5">Spp2/MOS2 G-patch domain-containing protein</fullName>
    </recommendedName>
</protein>
<comment type="subcellular location">
    <subcellularLocation>
        <location evidence="1">Nucleus</location>
    </subcellularLocation>
</comment>
<feature type="compositionally biased region" description="Basic and acidic residues" evidence="4">
    <location>
        <begin position="136"/>
        <end position="149"/>
    </location>
</feature>
<dbReference type="PANTHER" id="PTHR15818">
    <property type="entry name" value="G PATCH AND KOW-CONTAINING"/>
    <property type="match status" value="1"/>
</dbReference>
<feature type="region of interest" description="Disordered" evidence="4">
    <location>
        <begin position="1"/>
        <end position="32"/>
    </location>
</feature>
<proteinExistence type="inferred from homology"/>
<evidence type="ECO:0000313" key="6">
    <source>
        <dbReference type="EMBL" id="KAJ2679563.1"/>
    </source>
</evidence>
<dbReference type="AlphaFoldDB" id="A0A9W8G663"/>
<feature type="domain" description="Spp2/MOS2 G-patch" evidence="5">
    <location>
        <begin position="111"/>
        <end position="161"/>
    </location>
</feature>
<feature type="region of interest" description="Disordered" evidence="4">
    <location>
        <begin position="46"/>
        <end position="72"/>
    </location>
</feature>
<dbReference type="InterPro" id="IPR026822">
    <property type="entry name" value="Spp2/MOS2_G-patch"/>
</dbReference>
<dbReference type="EMBL" id="JANBTW010000011">
    <property type="protein sequence ID" value="KAJ2679563.1"/>
    <property type="molecule type" value="Genomic_DNA"/>
</dbReference>
<dbReference type="GO" id="GO:0000398">
    <property type="term" value="P:mRNA splicing, via spliceosome"/>
    <property type="evidence" value="ECO:0007669"/>
    <property type="project" value="InterPro"/>
</dbReference>
<dbReference type="OrthoDB" id="5577072at2759"/>
<feature type="region of interest" description="Disordered" evidence="4">
    <location>
        <begin position="136"/>
        <end position="176"/>
    </location>
</feature>
<name>A0A9W8G663_9FUNG</name>
<evidence type="ECO:0000256" key="4">
    <source>
        <dbReference type="SAM" id="MobiDB-lite"/>
    </source>
</evidence>
<gene>
    <name evidence="6" type="ORF">GGI25_001486</name>
</gene>
<dbReference type="InterPro" id="IPR045166">
    <property type="entry name" value="Spp2-like"/>
</dbReference>
<evidence type="ECO:0000256" key="1">
    <source>
        <dbReference type="ARBA" id="ARBA00004123"/>
    </source>
</evidence>
<dbReference type="Pfam" id="PF12656">
    <property type="entry name" value="G-patch_2"/>
    <property type="match status" value="1"/>
</dbReference>
<dbReference type="GO" id="GO:0005681">
    <property type="term" value="C:spliceosomal complex"/>
    <property type="evidence" value="ECO:0007669"/>
    <property type="project" value="TreeGrafter"/>
</dbReference>
<keyword evidence="3" id="KW-0539">Nucleus</keyword>
<reference evidence="6" key="1">
    <citation type="submission" date="2022-07" db="EMBL/GenBank/DDBJ databases">
        <title>Phylogenomic reconstructions and comparative analyses of Kickxellomycotina fungi.</title>
        <authorList>
            <person name="Reynolds N.K."/>
            <person name="Stajich J.E."/>
            <person name="Barry K."/>
            <person name="Grigoriev I.V."/>
            <person name="Crous P."/>
            <person name="Smith M.E."/>
        </authorList>
    </citation>
    <scope>NUCLEOTIDE SEQUENCE</scope>
    <source>
        <strain evidence="6">NRRL 3115</strain>
    </source>
</reference>
<dbReference type="Proteomes" id="UP001151518">
    <property type="component" value="Unassembled WGS sequence"/>
</dbReference>
<evidence type="ECO:0000313" key="7">
    <source>
        <dbReference type="Proteomes" id="UP001151518"/>
    </source>
</evidence>
<feature type="compositionally biased region" description="Basic and acidic residues" evidence="4">
    <location>
        <begin position="1"/>
        <end position="12"/>
    </location>
</feature>
<comment type="caution">
    <text evidence="6">The sequence shown here is derived from an EMBL/GenBank/DDBJ whole genome shotgun (WGS) entry which is preliminary data.</text>
</comment>
<evidence type="ECO:0000256" key="2">
    <source>
        <dbReference type="ARBA" id="ARBA00008576"/>
    </source>
</evidence>
<sequence>MRKSGGKVEKKPAGTNKFKGFKIAPPTTSTVGKQRATGFEIDMAQPQQQHEIPLETLDDESETEEKAIPAKKNVEWMERRKRRGAQDVESKQWDVREQRAFKTDVGELDDVDEDAYERVAVEDFGLMMLRGMGLKDADDKRDEHNDNEMRPSLLGLGAKPRPEDTLPQKKKQAKRY</sequence>
<evidence type="ECO:0000259" key="5">
    <source>
        <dbReference type="Pfam" id="PF12656"/>
    </source>
</evidence>
<evidence type="ECO:0000256" key="3">
    <source>
        <dbReference type="ARBA" id="ARBA00023242"/>
    </source>
</evidence>
<dbReference type="PANTHER" id="PTHR15818:SF2">
    <property type="entry name" value="G-PATCH DOMAIN AND KOW MOTIFS-CONTAINING PROTEIN"/>
    <property type="match status" value="1"/>
</dbReference>